<keyword evidence="6" id="KW-0945">Host-virus interaction</keyword>
<reference evidence="25 26" key="1">
    <citation type="submission" date="2019-04" db="EMBL/GenBank/DDBJ databases">
        <authorList>
            <consortium name="Wellcome Sanger Institute Data Sharing"/>
        </authorList>
    </citation>
    <scope>NUCLEOTIDE SEQUENCE [LARGE SCALE GENOMIC DNA]</scope>
</reference>
<gene>
    <name evidence="25" type="primary">mavs</name>
</gene>
<evidence type="ECO:0000256" key="8">
    <source>
        <dbReference type="ARBA" id="ARBA00022692"/>
    </source>
</evidence>
<keyword evidence="8 23" id="KW-0812">Transmembrane</keyword>
<dbReference type="GO" id="GO:0051607">
    <property type="term" value="P:defense response to virus"/>
    <property type="evidence" value="ECO:0007669"/>
    <property type="project" value="UniProtKB-KW"/>
</dbReference>
<feature type="compositionally biased region" description="Low complexity" evidence="22">
    <location>
        <begin position="139"/>
        <end position="151"/>
    </location>
</feature>
<dbReference type="GO" id="GO:0032755">
    <property type="term" value="P:positive regulation of interleukin-6 production"/>
    <property type="evidence" value="ECO:0007669"/>
    <property type="project" value="UniProtKB-ARBA"/>
</dbReference>
<dbReference type="InterPro" id="IPR011029">
    <property type="entry name" value="DEATH-like_dom_sf"/>
</dbReference>
<evidence type="ECO:0000313" key="25">
    <source>
        <dbReference type="Ensembl" id="ENSSFOP00015015465.2"/>
    </source>
</evidence>
<dbReference type="Gene3D" id="1.10.533.10">
    <property type="entry name" value="Death Domain, Fas"/>
    <property type="match status" value="1"/>
</dbReference>
<feature type="domain" description="Caspase recruitment" evidence="24">
    <location>
        <begin position="7"/>
        <end position="94"/>
    </location>
</feature>
<feature type="region of interest" description="Disordered" evidence="22">
    <location>
        <begin position="279"/>
        <end position="306"/>
    </location>
</feature>
<reference evidence="25" key="2">
    <citation type="submission" date="2025-08" db="UniProtKB">
        <authorList>
            <consortium name="Ensembl"/>
        </authorList>
    </citation>
    <scope>IDENTIFICATION</scope>
</reference>
<dbReference type="GO" id="GO:0032728">
    <property type="term" value="P:positive regulation of interferon-beta production"/>
    <property type="evidence" value="ECO:0007669"/>
    <property type="project" value="UniProtKB-ARBA"/>
</dbReference>
<dbReference type="GO" id="GO:1900063">
    <property type="term" value="P:regulation of peroxisome organization"/>
    <property type="evidence" value="ECO:0007669"/>
    <property type="project" value="UniProtKB-ARBA"/>
</dbReference>
<keyword evidence="17" id="KW-0576">Peroxisome</keyword>
<evidence type="ECO:0000256" key="21">
    <source>
        <dbReference type="ARBA" id="ARBA00083233"/>
    </source>
</evidence>
<reference evidence="25" key="3">
    <citation type="submission" date="2025-09" db="UniProtKB">
        <authorList>
            <consortium name="Ensembl"/>
        </authorList>
    </citation>
    <scope>IDENTIFICATION</scope>
</reference>
<dbReference type="GO" id="GO:0035591">
    <property type="term" value="F:signaling adaptor activity"/>
    <property type="evidence" value="ECO:0007669"/>
    <property type="project" value="UniProtKB-ARBA"/>
</dbReference>
<keyword evidence="3" id="KW-0488">Methylation</keyword>
<keyword evidence="11" id="KW-0391">Immunity</keyword>
<accession>A0A8C9RMW4</accession>
<evidence type="ECO:0000259" key="24">
    <source>
        <dbReference type="Pfam" id="PF16739"/>
    </source>
</evidence>
<keyword evidence="12 23" id="KW-1133">Transmembrane helix</keyword>
<feature type="compositionally biased region" description="Low complexity" evidence="22">
    <location>
        <begin position="285"/>
        <end position="294"/>
    </location>
</feature>
<evidence type="ECO:0000256" key="6">
    <source>
        <dbReference type="ARBA" id="ARBA00022581"/>
    </source>
</evidence>
<dbReference type="GO" id="GO:0005777">
    <property type="term" value="C:peroxisome"/>
    <property type="evidence" value="ECO:0007669"/>
    <property type="project" value="UniProtKB-SubCell"/>
</dbReference>
<evidence type="ECO:0000256" key="14">
    <source>
        <dbReference type="ARBA" id="ARBA00023128"/>
    </source>
</evidence>
<keyword evidence="16" id="KW-0564">Palmitate</keyword>
<evidence type="ECO:0000256" key="20">
    <source>
        <dbReference type="ARBA" id="ARBA00082620"/>
    </source>
</evidence>
<dbReference type="Proteomes" id="UP000694397">
    <property type="component" value="Chromosome 24"/>
</dbReference>
<evidence type="ECO:0000256" key="13">
    <source>
        <dbReference type="ARBA" id="ARBA00023118"/>
    </source>
</evidence>
<dbReference type="FunFam" id="1.10.533.10:FF:000063">
    <property type="entry name" value="Mitochondrial antiviral-signaling protein"/>
    <property type="match status" value="1"/>
</dbReference>
<dbReference type="GO" id="GO:0070585">
    <property type="term" value="P:protein localization to mitochondrion"/>
    <property type="evidence" value="ECO:0007669"/>
    <property type="project" value="UniProtKB-ARBA"/>
</dbReference>
<keyword evidence="9" id="KW-1000">Mitochondrion outer membrane</keyword>
<keyword evidence="26" id="KW-1185">Reference proteome</keyword>
<dbReference type="GeneTree" id="ENSGT01030000234772"/>
<evidence type="ECO:0000256" key="15">
    <source>
        <dbReference type="ARBA" id="ARBA00023136"/>
    </source>
</evidence>
<dbReference type="Pfam" id="PF16739">
    <property type="entry name" value="CARD_2"/>
    <property type="match status" value="1"/>
</dbReference>
<evidence type="ECO:0000256" key="7">
    <source>
        <dbReference type="ARBA" id="ARBA00022588"/>
    </source>
</evidence>
<evidence type="ECO:0000256" key="1">
    <source>
        <dbReference type="ARBA" id="ARBA00004275"/>
    </source>
</evidence>
<feature type="transmembrane region" description="Helical" evidence="23">
    <location>
        <begin position="414"/>
        <end position="434"/>
    </location>
</feature>
<feature type="compositionally biased region" description="Pro residues" evidence="22">
    <location>
        <begin position="120"/>
        <end position="138"/>
    </location>
</feature>
<evidence type="ECO:0000256" key="10">
    <source>
        <dbReference type="ARBA" id="ARBA00022843"/>
    </source>
</evidence>
<evidence type="ECO:0000256" key="18">
    <source>
        <dbReference type="ARBA" id="ARBA00023288"/>
    </source>
</evidence>
<evidence type="ECO:0000256" key="19">
    <source>
        <dbReference type="ARBA" id="ARBA00071084"/>
    </source>
</evidence>
<feature type="region of interest" description="Disordered" evidence="22">
    <location>
        <begin position="108"/>
        <end position="248"/>
    </location>
</feature>
<evidence type="ECO:0000256" key="9">
    <source>
        <dbReference type="ARBA" id="ARBA00022787"/>
    </source>
</evidence>
<dbReference type="GO" id="GO:0002753">
    <property type="term" value="P:cytoplasmic pattern recognition receptor signaling pathway"/>
    <property type="evidence" value="ECO:0007669"/>
    <property type="project" value="UniProtKB-ARBA"/>
</dbReference>
<keyword evidence="10" id="KW-0832">Ubl conjugation</keyword>
<evidence type="ECO:0000256" key="12">
    <source>
        <dbReference type="ARBA" id="ARBA00022989"/>
    </source>
</evidence>
<dbReference type="GO" id="GO:1900227">
    <property type="term" value="P:positive regulation of NLRP3 inflammasome complex assembly"/>
    <property type="evidence" value="ECO:0007669"/>
    <property type="project" value="UniProtKB-ARBA"/>
</dbReference>
<dbReference type="InterPro" id="IPR031964">
    <property type="entry name" value="CARD_dom"/>
</dbReference>
<evidence type="ECO:0000256" key="16">
    <source>
        <dbReference type="ARBA" id="ARBA00023139"/>
    </source>
</evidence>
<evidence type="ECO:0000256" key="2">
    <source>
        <dbReference type="ARBA" id="ARBA00004572"/>
    </source>
</evidence>
<keyword evidence="7" id="KW-0399">Innate immunity</keyword>
<protein>
    <recommendedName>
        <fullName evidence="19">Mitochondrial antiviral-signaling protein</fullName>
    </recommendedName>
    <alternativeName>
        <fullName evidence="20">Interferon beta promoter stimulator protein 1</fullName>
    </alternativeName>
    <alternativeName>
        <fullName evidence="21">Virus-induced-signaling adapter</fullName>
    </alternativeName>
</protein>
<evidence type="ECO:0000256" key="23">
    <source>
        <dbReference type="SAM" id="Phobius"/>
    </source>
</evidence>
<dbReference type="OrthoDB" id="9909785at2759"/>
<proteinExistence type="predicted"/>
<dbReference type="GO" id="GO:0045071">
    <property type="term" value="P:negative regulation of viral genome replication"/>
    <property type="evidence" value="ECO:0007669"/>
    <property type="project" value="UniProtKB-ARBA"/>
</dbReference>
<keyword evidence="14" id="KW-0496">Mitochondrion</keyword>
<keyword evidence="15 23" id="KW-0472">Membrane</keyword>
<name>A0A8C9RMW4_SCLFO</name>
<keyword evidence="18" id="KW-0449">Lipoprotein</keyword>
<evidence type="ECO:0000256" key="17">
    <source>
        <dbReference type="ARBA" id="ARBA00023140"/>
    </source>
</evidence>
<keyword evidence="13" id="KW-0051">Antiviral defense</keyword>
<keyword evidence="4" id="KW-1017">Isopeptide bond</keyword>
<evidence type="ECO:0000256" key="5">
    <source>
        <dbReference type="ARBA" id="ARBA00022553"/>
    </source>
</evidence>
<feature type="compositionally biased region" description="Polar residues" evidence="22">
    <location>
        <begin position="205"/>
        <end position="217"/>
    </location>
</feature>
<dbReference type="GO" id="GO:0032727">
    <property type="term" value="P:positive regulation of interferon-alpha production"/>
    <property type="evidence" value="ECO:0007669"/>
    <property type="project" value="UniProtKB-ARBA"/>
</dbReference>
<sequence>MNYASEQLYNGYLRQNLATFVTVVRPTEIMVHLQCLTQSDRDEIYAKKESRGNFDAMQLLLDCLRRRENWPEQLIQALRNCEHLQLSREVEREYNSLRANMSKFPITLPRGSAGKSFEPPAAPCSGPPPPSPPAPSGTPPAASVHSPLSPVAVPPPSADANPSPAPKQMVPAMALTNNVAPMDPQCDRSPGDKNLIPSHRAHTGSVETQNSPTTSAQEVPATAMQATCSEDHVSQHTNQPLPPKTDTPTCAGPVQDSHQYVALPQGRTALQGVTIMPPPANQGRSSILASSISSRGTTVEEEHLSKPGELQLPFARSDPEEPYSGDADRLEFSDTLGVPCRTALEDSHYESIHSSEDVYTNEIHVSEEASIQNHAGQSLGSQRESHMTQAGQNSHSAEGTLQSNSTSYPLIDNYYVPAAVVVAAACVLVLLWRLKE</sequence>
<evidence type="ECO:0000256" key="22">
    <source>
        <dbReference type="SAM" id="MobiDB-lite"/>
    </source>
</evidence>
<evidence type="ECO:0000256" key="3">
    <source>
        <dbReference type="ARBA" id="ARBA00022481"/>
    </source>
</evidence>
<dbReference type="GO" id="GO:0005741">
    <property type="term" value="C:mitochondrial outer membrane"/>
    <property type="evidence" value="ECO:0007669"/>
    <property type="project" value="UniProtKB-SubCell"/>
</dbReference>
<keyword evidence="5" id="KW-0597">Phosphoprotein</keyword>
<evidence type="ECO:0000313" key="26">
    <source>
        <dbReference type="Proteomes" id="UP000694397"/>
    </source>
</evidence>
<dbReference type="GO" id="GO:0045087">
    <property type="term" value="P:innate immune response"/>
    <property type="evidence" value="ECO:0007669"/>
    <property type="project" value="UniProtKB-KW"/>
</dbReference>
<organism evidence="25 26">
    <name type="scientific">Scleropages formosus</name>
    <name type="common">Asian bonytongue</name>
    <name type="synonym">Osteoglossum formosum</name>
    <dbReference type="NCBI Taxonomy" id="113540"/>
    <lineage>
        <taxon>Eukaryota</taxon>
        <taxon>Metazoa</taxon>
        <taxon>Chordata</taxon>
        <taxon>Craniata</taxon>
        <taxon>Vertebrata</taxon>
        <taxon>Euteleostomi</taxon>
        <taxon>Actinopterygii</taxon>
        <taxon>Neopterygii</taxon>
        <taxon>Teleostei</taxon>
        <taxon>Osteoglossocephala</taxon>
        <taxon>Osteoglossomorpha</taxon>
        <taxon>Osteoglossiformes</taxon>
        <taxon>Osteoglossidae</taxon>
        <taxon>Scleropages</taxon>
    </lineage>
</organism>
<evidence type="ECO:0000256" key="4">
    <source>
        <dbReference type="ARBA" id="ARBA00022499"/>
    </source>
</evidence>
<feature type="region of interest" description="Disordered" evidence="22">
    <location>
        <begin position="374"/>
        <end position="401"/>
    </location>
</feature>
<dbReference type="Ensembl" id="ENSSFOT00015015647.2">
    <property type="protein sequence ID" value="ENSSFOP00015015465.2"/>
    <property type="gene ID" value="ENSSFOG00015009986.2"/>
</dbReference>
<evidence type="ECO:0000256" key="11">
    <source>
        <dbReference type="ARBA" id="ARBA00022859"/>
    </source>
</evidence>
<dbReference type="AlphaFoldDB" id="A0A8C9RMW4"/>
<comment type="subcellular location">
    <subcellularLocation>
        <location evidence="2">Mitochondrion outer membrane</location>
        <topology evidence="2">Single-pass membrane protein</topology>
    </subcellularLocation>
    <subcellularLocation>
        <location evidence="1">Peroxisome</location>
    </subcellularLocation>
</comment>
<dbReference type="GO" id="GO:0002230">
    <property type="term" value="P:positive regulation of defense response to virus by host"/>
    <property type="evidence" value="ECO:0007669"/>
    <property type="project" value="UniProtKB-ARBA"/>
</dbReference>